<dbReference type="PANTHER" id="PTHR11096:SF1">
    <property type="entry name" value="RNA 3'-TERMINAL PHOSPHATE CYCLASE-LIKE PROTEIN"/>
    <property type="match status" value="1"/>
</dbReference>
<dbReference type="Gene3D" id="3.65.10.20">
    <property type="entry name" value="RNA 3'-terminal phosphate cyclase domain"/>
    <property type="match status" value="1"/>
</dbReference>
<dbReference type="Pfam" id="PF05189">
    <property type="entry name" value="RTC_insert"/>
    <property type="match status" value="1"/>
</dbReference>
<dbReference type="GeneTree" id="ENSGT00530000063404"/>
<reference evidence="2" key="2">
    <citation type="submission" date="2025-09" db="UniProtKB">
        <authorList>
            <consortium name="Ensembl"/>
        </authorList>
    </citation>
    <scope>IDENTIFICATION</scope>
</reference>
<reference evidence="2" key="1">
    <citation type="submission" date="2025-08" db="UniProtKB">
        <authorList>
            <consortium name="Ensembl"/>
        </authorList>
    </citation>
    <scope>IDENTIFICATION</scope>
</reference>
<evidence type="ECO:0000259" key="1">
    <source>
        <dbReference type="Pfam" id="PF05189"/>
    </source>
</evidence>
<protein>
    <recommendedName>
        <fullName evidence="1">RNA 3'-terminal phosphate cyclase insert domain-containing protein</fullName>
    </recommendedName>
</protein>
<dbReference type="PANTHER" id="PTHR11096">
    <property type="entry name" value="RNA 3' TERMINAL PHOSPHATE CYCLASE"/>
    <property type="match status" value="1"/>
</dbReference>
<sequence length="185" mass="20099">MPPGGRCDMLFSCPVRKVPKPVQLTDPGRIRHIPGMASSVHASPQVANRIFIPDIHIYTDLMKGISSGKSPGFGLSLVAETLASSPQGQGAAELPEDLGRNGARLLLEDIYRAGGRHLTNQSPAVLLMTLGQQDVSKILLGPLSPYTIEFLWHLKSLFQIMFQIESQPCGEELKGGDKVLMTTRK</sequence>
<dbReference type="InterPro" id="IPR013791">
    <property type="entry name" value="RNA3'-term_phos_cycl_insert"/>
</dbReference>
<proteinExistence type="predicted"/>
<dbReference type="AlphaFoldDB" id="A0A8C5JUN4"/>
<accession>A0A8C5JUN4</accession>
<keyword evidence="3" id="KW-1185">Reference proteome</keyword>
<evidence type="ECO:0000313" key="3">
    <source>
        <dbReference type="Proteomes" id="UP000694385"/>
    </source>
</evidence>
<dbReference type="Ensembl" id="ENSJJAT00000000977.1">
    <property type="protein sequence ID" value="ENSJJAP00000000899.1"/>
    <property type="gene ID" value="ENSJJAG00000000764.1"/>
</dbReference>
<organism evidence="2 3">
    <name type="scientific">Jaculus jaculus</name>
    <name type="common">Lesser Egyptian jerboa</name>
    <dbReference type="NCBI Taxonomy" id="51337"/>
    <lineage>
        <taxon>Eukaryota</taxon>
        <taxon>Metazoa</taxon>
        <taxon>Chordata</taxon>
        <taxon>Craniata</taxon>
        <taxon>Vertebrata</taxon>
        <taxon>Euteleostomi</taxon>
        <taxon>Mammalia</taxon>
        <taxon>Eutheria</taxon>
        <taxon>Euarchontoglires</taxon>
        <taxon>Glires</taxon>
        <taxon>Rodentia</taxon>
        <taxon>Myomorpha</taxon>
        <taxon>Dipodoidea</taxon>
        <taxon>Dipodidae</taxon>
        <taxon>Dipodinae</taxon>
        <taxon>Jaculus</taxon>
    </lineage>
</organism>
<name>A0A8C5JUN4_JACJA</name>
<evidence type="ECO:0000313" key="2">
    <source>
        <dbReference type="Ensembl" id="ENSJJAP00000000899.1"/>
    </source>
</evidence>
<dbReference type="GO" id="GO:0005730">
    <property type="term" value="C:nucleolus"/>
    <property type="evidence" value="ECO:0007669"/>
    <property type="project" value="TreeGrafter"/>
</dbReference>
<dbReference type="OMA" id="MINCTNS"/>
<dbReference type="GO" id="GO:0000479">
    <property type="term" value="P:endonucleolytic cleavage of tricistronic rRNA transcript (SSU-rRNA, 5.8S rRNA, LSU-rRNA)"/>
    <property type="evidence" value="ECO:0007669"/>
    <property type="project" value="TreeGrafter"/>
</dbReference>
<dbReference type="InterPro" id="IPR037136">
    <property type="entry name" value="RNA3'_phos_cyclase_dom_sf"/>
</dbReference>
<dbReference type="GO" id="GO:0004521">
    <property type="term" value="F:RNA endonuclease activity"/>
    <property type="evidence" value="ECO:0007669"/>
    <property type="project" value="TreeGrafter"/>
</dbReference>
<dbReference type="InterPro" id="IPR000228">
    <property type="entry name" value="RNA3'_term_phos_cyc"/>
</dbReference>
<dbReference type="Proteomes" id="UP000694385">
    <property type="component" value="Unassembled WGS sequence"/>
</dbReference>
<feature type="domain" description="RNA 3'-terminal phosphate cyclase insert" evidence="1">
    <location>
        <begin position="25"/>
        <end position="110"/>
    </location>
</feature>